<dbReference type="Gene3D" id="3.40.50.980">
    <property type="match status" value="1"/>
</dbReference>
<dbReference type="InterPro" id="IPR000873">
    <property type="entry name" value="AMP-dep_synth/lig_dom"/>
</dbReference>
<dbReference type="Pfam" id="PF00501">
    <property type="entry name" value="AMP-binding"/>
    <property type="match status" value="1"/>
</dbReference>
<dbReference type="PANTHER" id="PTHR43767">
    <property type="entry name" value="LONG-CHAIN-FATTY-ACID--COA LIGASE"/>
    <property type="match status" value="1"/>
</dbReference>
<dbReference type="EMBL" id="UINC01117474">
    <property type="protein sequence ID" value="SVC89918.1"/>
    <property type="molecule type" value="Genomic_DNA"/>
</dbReference>
<name>A0A382QYJ2_9ZZZZ</name>
<evidence type="ECO:0000313" key="2">
    <source>
        <dbReference type="EMBL" id="SVC89918.1"/>
    </source>
</evidence>
<proteinExistence type="predicted"/>
<dbReference type="InterPro" id="IPR050237">
    <property type="entry name" value="ATP-dep_AMP-bd_enzyme"/>
</dbReference>
<sequence length="163" mass="17547">MSDLHQGLTSARLMLRAMARWGERIAFSGYGGSYTYSQCLDLIGRYQAVMQGVGAERGQRIALLNANRAEAWLVGVAANELGICMTPLHPAGSFGDQQFILEDGEIDYLLVDVENYLERGAELAAATDRLKHVFTLGAADYGLDLRAAAANAGAVSPVLWAQP</sequence>
<dbReference type="PANTHER" id="PTHR43767:SF7">
    <property type="entry name" value="MEDIUM_LONG-CHAIN-FATTY-ACID--COA LIGASE FADD8"/>
    <property type="match status" value="1"/>
</dbReference>
<feature type="domain" description="AMP-dependent synthetase/ligase" evidence="1">
    <location>
        <begin position="16"/>
        <end position="136"/>
    </location>
</feature>
<accession>A0A382QYJ2</accession>
<feature type="non-terminal residue" evidence="2">
    <location>
        <position position="163"/>
    </location>
</feature>
<evidence type="ECO:0000259" key="1">
    <source>
        <dbReference type="Pfam" id="PF00501"/>
    </source>
</evidence>
<organism evidence="2">
    <name type="scientific">marine metagenome</name>
    <dbReference type="NCBI Taxonomy" id="408172"/>
    <lineage>
        <taxon>unclassified sequences</taxon>
        <taxon>metagenomes</taxon>
        <taxon>ecological metagenomes</taxon>
    </lineage>
</organism>
<reference evidence="2" key="1">
    <citation type="submission" date="2018-05" db="EMBL/GenBank/DDBJ databases">
        <authorList>
            <person name="Lanie J.A."/>
            <person name="Ng W.-L."/>
            <person name="Kazmierczak K.M."/>
            <person name="Andrzejewski T.M."/>
            <person name="Davidsen T.M."/>
            <person name="Wayne K.J."/>
            <person name="Tettelin H."/>
            <person name="Glass J.I."/>
            <person name="Rusch D."/>
            <person name="Podicherti R."/>
            <person name="Tsui H.-C.T."/>
            <person name="Winkler M.E."/>
        </authorList>
    </citation>
    <scope>NUCLEOTIDE SEQUENCE</scope>
</reference>
<gene>
    <name evidence="2" type="ORF">METZ01_LOCUS342772</name>
</gene>
<protein>
    <recommendedName>
        <fullName evidence="1">AMP-dependent synthetase/ligase domain-containing protein</fullName>
    </recommendedName>
</protein>
<dbReference type="SUPFAM" id="SSF56801">
    <property type="entry name" value="Acetyl-CoA synthetase-like"/>
    <property type="match status" value="1"/>
</dbReference>
<dbReference type="AlphaFoldDB" id="A0A382QYJ2"/>